<sequence>MNEKDIQIIRSSALAIADQIASITPGLNIAWGLSKALYGAGLKLREQKALEWVEMVKDNPSVFTEAILQNDKFQDGFVYALERYIKEKNEDKRKSMKTIFLGFTESTNQDQFELERMYHVLSILNLADLIVLWDVDIAKNNFHQVYEQTVDKNENIHNLVNVGILMSDYSSRLGPIAAPFVRVTEFGKEFIKFLR</sequence>
<evidence type="ECO:0000313" key="1">
    <source>
        <dbReference type="EMBL" id="KKU91383.1"/>
    </source>
</evidence>
<organism evidence="1 2">
    <name type="scientific">Candidatus Amesbacteria bacterium GW2011_GWC1_48_10</name>
    <dbReference type="NCBI Taxonomy" id="1618365"/>
    <lineage>
        <taxon>Bacteria</taxon>
        <taxon>Candidatus Amesiibacteriota</taxon>
    </lineage>
</organism>
<name>A0A0G1WM13_9BACT</name>
<dbReference type="Proteomes" id="UP000034877">
    <property type="component" value="Unassembled WGS sequence"/>
</dbReference>
<accession>A0A0G1WM13</accession>
<proteinExistence type="predicted"/>
<evidence type="ECO:0000313" key="2">
    <source>
        <dbReference type="Proteomes" id="UP000034877"/>
    </source>
</evidence>
<protein>
    <submittedName>
        <fullName evidence="1">Uncharacterized protein</fullName>
    </submittedName>
</protein>
<dbReference type="AlphaFoldDB" id="A0A0G1WM13"/>
<dbReference type="EMBL" id="LCPE01000043">
    <property type="protein sequence ID" value="KKU91383.1"/>
    <property type="molecule type" value="Genomic_DNA"/>
</dbReference>
<comment type="caution">
    <text evidence="1">The sequence shown here is derived from an EMBL/GenBank/DDBJ whole genome shotgun (WGS) entry which is preliminary data.</text>
</comment>
<gene>
    <name evidence="1" type="ORF">UY22_C0043G0004</name>
</gene>
<reference evidence="1 2" key="1">
    <citation type="journal article" date="2015" name="Nature">
        <title>rRNA introns, odd ribosomes, and small enigmatic genomes across a large radiation of phyla.</title>
        <authorList>
            <person name="Brown C.T."/>
            <person name="Hug L.A."/>
            <person name="Thomas B.C."/>
            <person name="Sharon I."/>
            <person name="Castelle C.J."/>
            <person name="Singh A."/>
            <person name="Wilkins M.J."/>
            <person name="Williams K.H."/>
            <person name="Banfield J.F."/>
        </authorList>
    </citation>
    <scope>NUCLEOTIDE SEQUENCE [LARGE SCALE GENOMIC DNA]</scope>
</reference>